<dbReference type="Proteomes" id="UP000828390">
    <property type="component" value="Unassembled WGS sequence"/>
</dbReference>
<dbReference type="AlphaFoldDB" id="A0A9D4HWI5"/>
<reference evidence="1" key="1">
    <citation type="journal article" date="2019" name="bioRxiv">
        <title>The Genome of the Zebra Mussel, Dreissena polymorpha: A Resource for Invasive Species Research.</title>
        <authorList>
            <person name="McCartney M.A."/>
            <person name="Auch B."/>
            <person name="Kono T."/>
            <person name="Mallez S."/>
            <person name="Zhang Y."/>
            <person name="Obille A."/>
            <person name="Becker A."/>
            <person name="Abrahante J.E."/>
            <person name="Garbe J."/>
            <person name="Badalamenti J.P."/>
            <person name="Herman A."/>
            <person name="Mangelson H."/>
            <person name="Liachko I."/>
            <person name="Sullivan S."/>
            <person name="Sone E.D."/>
            <person name="Koren S."/>
            <person name="Silverstein K.A.T."/>
            <person name="Beckman K.B."/>
            <person name="Gohl D.M."/>
        </authorList>
    </citation>
    <scope>NUCLEOTIDE SEQUENCE</scope>
    <source>
        <strain evidence="1">Duluth1</strain>
        <tissue evidence="1">Whole animal</tissue>
    </source>
</reference>
<dbReference type="EMBL" id="JAIWYP010000011">
    <property type="protein sequence ID" value="KAH3735442.1"/>
    <property type="molecule type" value="Genomic_DNA"/>
</dbReference>
<gene>
    <name evidence="1" type="ORF">DPMN_041971</name>
</gene>
<keyword evidence="2" id="KW-1185">Reference proteome</keyword>
<sequence>MRKKPKASATVDKLSTDVRDDYEDDDAFFETKTQSVTERRTDRQTDSRLTYHKSDKISQIIKEKTSDNEMLGGLTDNGLTDNGLTDSATCTTICHPTRGIDIANTVHENKSNMKIECL</sequence>
<evidence type="ECO:0000313" key="1">
    <source>
        <dbReference type="EMBL" id="KAH3735442.1"/>
    </source>
</evidence>
<reference evidence="1" key="2">
    <citation type="submission" date="2020-11" db="EMBL/GenBank/DDBJ databases">
        <authorList>
            <person name="McCartney M.A."/>
            <person name="Auch B."/>
            <person name="Kono T."/>
            <person name="Mallez S."/>
            <person name="Becker A."/>
            <person name="Gohl D.M."/>
            <person name="Silverstein K.A.T."/>
            <person name="Koren S."/>
            <person name="Bechman K.B."/>
            <person name="Herman A."/>
            <person name="Abrahante J.E."/>
            <person name="Garbe J."/>
        </authorList>
    </citation>
    <scope>NUCLEOTIDE SEQUENCE</scope>
    <source>
        <strain evidence="1">Duluth1</strain>
        <tissue evidence="1">Whole animal</tissue>
    </source>
</reference>
<organism evidence="1 2">
    <name type="scientific">Dreissena polymorpha</name>
    <name type="common">Zebra mussel</name>
    <name type="synonym">Mytilus polymorpha</name>
    <dbReference type="NCBI Taxonomy" id="45954"/>
    <lineage>
        <taxon>Eukaryota</taxon>
        <taxon>Metazoa</taxon>
        <taxon>Spiralia</taxon>
        <taxon>Lophotrochozoa</taxon>
        <taxon>Mollusca</taxon>
        <taxon>Bivalvia</taxon>
        <taxon>Autobranchia</taxon>
        <taxon>Heteroconchia</taxon>
        <taxon>Euheterodonta</taxon>
        <taxon>Imparidentia</taxon>
        <taxon>Neoheterodontei</taxon>
        <taxon>Myida</taxon>
        <taxon>Dreissenoidea</taxon>
        <taxon>Dreissenidae</taxon>
        <taxon>Dreissena</taxon>
    </lineage>
</organism>
<comment type="caution">
    <text evidence="1">The sequence shown here is derived from an EMBL/GenBank/DDBJ whole genome shotgun (WGS) entry which is preliminary data.</text>
</comment>
<evidence type="ECO:0000313" key="2">
    <source>
        <dbReference type="Proteomes" id="UP000828390"/>
    </source>
</evidence>
<protein>
    <submittedName>
        <fullName evidence="1">Uncharacterized protein</fullName>
    </submittedName>
</protein>
<accession>A0A9D4HWI5</accession>
<name>A0A9D4HWI5_DREPO</name>
<proteinExistence type="predicted"/>